<feature type="non-terminal residue" evidence="2">
    <location>
        <position position="720"/>
    </location>
</feature>
<dbReference type="Proteomes" id="UP001529510">
    <property type="component" value="Unassembled WGS sequence"/>
</dbReference>
<reference evidence="2 3" key="1">
    <citation type="submission" date="2024-05" db="EMBL/GenBank/DDBJ databases">
        <title>Genome sequencing and assembly of Indian major carp, Cirrhinus mrigala (Hamilton, 1822).</title>
        <authorList>
            <person name="Mohindra V."/>
            <person name="Chowdhury L.M."/>
            <person name="Lal K."/>
            <person name="Jena J.K."/>
        </authorList>
    </citation>
    <scope>NUCLEOTIDE SEQUENCE [LARGE SCALE GENOMIC DNA]</scope>
    <source>
        <strain evidence="2">CM1030</strain>
        <tissue evidence="2">Blood</tissue>
    </source>
</reference>
<name>A0ABD0QU81_CIRMR</name>
<dbReference type="EMBL" id="JAMKFB020000007">
    <property type="protein sequence ID" value="KAL0189773.1"/>
    <property type="molecule type" value="Genomic_DNA"/>
</dbReference>
<organism evidence="2 3">
    <name type="scientific">Cirrhinus mrigala</name>
    <name type="common">Mrigala</name>
    <dbReference type="NCBI Taxonomy" id="683832"/>
    <lineage>
        <taxon>Eukaryota</taxon>
        <taxon>Metazoa</taxon>
        <taxon>Chordata</taxon>
        <taxon>Craniata</taxon>
        <taxon>Vertebrata</taxon>
        <taxon>Euteleostomi</taxon>
        <taxon>Actinopterygii</taxon>
        <taxon>Neopterygii</taxon>
        <taxon>Teleostei</taxon>
        <taxon>Ostariophysi</taxon>
        <taxon>Cypriniformes</taxon>
        <taxon>Cyprinidae</taxon>
        <taxon>Labeoninae</taxon>
        <taxon>Labeonini</taxon>
        <taxon>Cirrhinus</taxon>
    </lineage>
</organism>
<feature type="compositionally biased region" description="Basic and acidic residues" evidence="1">
    <location>
        <begin position="66"/>
        <end position="87"/>
    </location>
</feature>
<feature type="compositionally biased region" description="Polar residues" evidence="1">
    <location>
        <begin position="106"/>
        <end position="117"/>
    </location>
</feature>
<evidence type="ECO:0000313" key="2">
    <source>
        <dbReference type="EMBL" id="KAL0189773.1"/>
    </source>
</evidence>
<evidence type="ECO:0000313" key="3">
    <source>
        <dbReference type="Proteomes" id="UP001529510"/>
    </source>
</evidence>
<sequence>MEEGGGEFYGEEDEIEYDSYVQEEEDERFNLQSTRPHTYSQRDTYIESSHSSANRGHNTLSYANRAGRDIGIEQPPDRTERQRDRVNRPFPRKRQRDRGGPKRYFQEQTNNKSNYTPASPRLRTAMKLMYDLIRLVHHLEKVTTKVINNSPMTFKRLTKLLTNSIKPAMPNDTVKKLLEDNAQKWSTNAQVILEEHYEKLIDSTLVELKERTDQAHWFQAFQTATNWATKNFGRRINSGVFERAEALFTAETCIEYDRKQQEKDQRQAAGIEPPKALLAEPDVHTHAPLVVRPKEGTSHIHVEIQTSPRRWEDTKTPSSPPPNRSDWSFDQEFPPLEPKPSLQPTPALPQRPPPQRARRRILAEEIDVDRLLQGEATDMAAEAPDTQKVAEKTFTEDFSETQLKHYEELADILAQEGILKRGEEIIVTEEPKRTHTEAGPSTFKVVPSTSKVEETKKSLPFLSRIQSPPLFSSDDSLDYQISEHSISSLVRITPIKVAEKEEEEGQKIVVRPKEGERTTQSLQMEQTEQTPQKRVTIIAPSTPKSVGRPYRHINTDRKQIDWSLNLKKKYVIIGDSNVSRIPAFNISDLQIDSFPGAKFQHAGNLVEKATIAVEPEVLLLSFGLNNRSQRCFTSTNKEIQRAYRVARTRLPHTEIVVPLVNYCDLLPIEEQRYLDDINQYIKDNLNFLQLLPVAQFQVESDTVHWTAATGRHMLDHWVRA</sequence>
<dbReference type="InterPro" id="IPR036514">
    <property type="entry name" value="SGNH_hydro_sf"/>
</dbReference>
<dbReference type="Gene3D" id="3.40.50.1110">
    <property type="entry name" value="SGNH hydrolase"/>
    <property type="match status" value="1"/>
</dbReference>
<proteinExistence type="predicted"/>
<feature type="compositionally biased region" description="Acidic residues" evidence="1">
    <location>
        <begin position="1"/>
        <end position="27"/>
    </location>
</feature>
<feature type="compositionally biased region" description="Polar residues" evidence="1">
    <location>
        <begin position="30"/>
        <end position="62"/>
    </location>
</feature>
<keyword evidence="3" id="KW-1185">Reference proteome</keyword>
<protein>
    <submittedName>
        <fullName evidence="2">Uncharacterized protein</fullName>
    </submittedName>
</protein>
<feature type="region of interest" description="Disordered" evidence="1">
    <location>
        <begin position="289"/>
        <end position="356"/>
    </location>
</feature>
<feature type="region of interest" description="Disordered" evidence="1">
    <location>
        <begin position="1"/>
        <end position="119"/>
    </location>
</feature>
<dbReference type="AlphaFoldDB" id="A0ABD0QU81"/>
<evidence type="ECO:0000256" key="1">
    <source>
        <dbReference type="SAM" id="MobiDB-lite"/>
    </source>
</evidence>
<comment type="caution">
    <text evidence="2">The sequence shown here is derived from an EMBL/GenBank/DDBJ whole genome shotgun (WGS) entry which is preliminary data.</text>
</comment>
<feature type="compositionally biased region" description="Pro residues" evidence="1">
    <location>
        <begin position="335"/>
        <end position="355"/>
    </location>
</feature>
<dbReference type="SUPFAM" id="SSF52266">
    <property type="entry name" value="SGNH hydrolase"/>
    <property type="match status" value="1"/>
</dbReference>
<accession>A0ABD0QU81</accession>
<feature type="compositionally biased region" description="Basic and acidic residues" evidence="1">
    <location>
        <begin position="292"/>
        <end position="302"/>
    </location>
</feature>
<gene>
    <name evidence="2" type="ORF">M9458_016872</name>
</gene>